<dbReference type="InterPro" id="IPR011576">
    <property type="entry name" value="Pyridox_Oxase_N"/>
</dbReference>
<name>A0A1X7E1Y1_9BACI</name>
<dbReference type="Proteomes" id="UP000036202">
    <property type="component" value="Chromosome"/>
</dbReference>
<gene>
    <name evidence="2" type="ORF">BEH_09420</name>
</gene>
<accession>A0A0H4KDW2</accession>
<proteinExistence type="predicted"/>
<sequence>MTLLFSQKVKTERELLALIGEPNEMARKKVINYIDQHCRDFIERSPFLILSSSNGSCCDASPRGDSPGFVSILDNNYLLIPERRGNKRMDSLRNILKNPYVGLLFLIPGMGETLRVNGKATLVKDEELLKQLEVEGKVPLIGILVEVEECFIHCAKAFKRSSLWEPEHWPKKYPSAAKILAHHVKLPNTTEESIQKSLQEGYEKRLY</sequence>
<dbReference type="Gene3D" id="2.30.110.10">
    <property type="entry name" value="Electron Transport, Fmn-binding Protein, Chain A"/>
    <property type="match status" value="1"/>
</dbReference>
<evidence type="ECO:0000313" key="3">
    <source>
        <dbReference type="Proteomes" id="UP000036202"/>
    </source>
</evidence>
<dbReference type="InterPro" id="IPR012349">
    <property type="entry name" value="Split_barrel_FMN-bd"/>
</dbReference>
<dbReference type="AlphaFoldDB" id="A0A1X7E1Y1"/>
<dbReference type="SUPFAM" id="SSF50475">
    <property type="entry name" value="FMN-binding split barrel"/>
    <property type="match status" value="1"/>
</dbReference>
<dbReference type="PANTHER" id="PTHR42815">
    <property type="entry name" value="FAD-BINDING, PUTATIVE (AFU_ORTHOLOGUE AFUA_6G07600)-RELATED"/>
    <property type="match status" value="1"/>
</dbReference>
<reference evidence="2 3" key="1">
    <citation type="journal article" date="2015" name="PLoS ONE">
        <title>Genome Sequence of Bacillus endophyticus and Analysis of Its Companion Mechanism in the Ketogulonigenium vulgare-Bacillus Strain Consortium.</title>
        <authorList>
            <person name="Jia N."/>
            <person name="Du J."/>
            <person name="Ding M.Z."/>
            <person name="Gao F."/>
            <person name="Yuan Y.J."/>
        </authorList>
    </citation>
    <scope>NUCLEOTIDE SEQUENCE [LARGE SCALE GENOMIC DNA]</scope>
    <source>
        <strain evidence="2 3">Hbe603</strain>
    </source>
</reference>
<protein>
    <submittedName>
        <fullName evidence="2">Phosphohydrolase</fullName>
    </submittedName>
</protein>
<dbReference type="GO" id="GO:0016787">
    <property type="term" value="F:hydrolase activity"/>
    <property type="evidence" value="ECO:0007669"/>
    <property type="project" value="UniProtKB-KW"/>
</dbReference>
<dbReference type="Pfam" id="PF01243">
    <property type="entry name" value="PNPOx_N"/>
    <property type="match status" value="1"/>
</dbReference>
<dbReference type="OrthoDB" id="9796486at2"/>
<dbReference type="KEGG" id="beo:BEH_09420"/>
<dbReference type="PANTHER" id="PTHR42815:SF2">
    <property type="entry name" value="FAD-BINDING, PUTATIVE (AFU_ORTHOLOGUE AFUA_6G07600)-RELATED"/>
    <property type="match status" value="1"/>
</dbReference>
<feature type="domain" description="Pyridoxamine 5'-phosphate oxidase N-terminal" evidence="1">
    <location>
        <begin position="34"/>
        <end position="132"/>
    </location>
</feature>
<dbReference type="PATRIC" id="fig|135735.6.peg.1952"/>
<reference evidence="3" key="2">
    <citation type="submission" date="2015-06" db="EMBL/GenBank/DDBJ databases">
        <title>Genome Sequence of Bacillus endophyticus and Analysis of its Companion Mechanism in the Ketogulonigenium vulgare-Bacillus strain Consortium.</title>
        <authorList>
            <person name="Jia N."/>
            <person name="Du J."/>
            <person name="Ding M.-Z."/>
            <person name="Gao F."/>
            <person name="Yuan Y.-J."/>
        </authorList>
    </citation>
    <scope>NUCLEOTIDE SEQUENCE [LARGE SCALE GENOMIC DNA]</scope>
    <source>
        <strain evidence="3">Hbe603</strain>
    </source>
</reference>
<dbReference type="GeneID" id="93701029"/>
<dbReference type="InterPro" id="IPR024029">
    <property type="entry name" value="Pyridox_Oxase_FMN-dep"/>
</dbReference>
<keyword evidence="2" id="KW-0378">Hydrolase</keyword>
<dbReference type="NCBIfam" id="TIGR04025">
    <property type="entry name" value="PPOX_FMN_DR2398"/>
    <property type="match status" value="1"/>
</dbReference>
<dbReference type="EMBL" id="CP011974">
    <property type="protein sequence ID" value="AKO92292.1"/>
    <property type="molecule type" value="Genomic_DNA"/>
</dbReference>
<dbReference type="RefSeq" id="WP_040057928.1">
    <property type="nucleotide sequence ID" value="NZ_CP011974.1"/>
</dbReference>
<keyword evidence="3" id="KW-1185">Reference proteome</keyword>
<accession>A0A1X7E1Y1</accession>
<evidence type="ECO:0000313" key="2">
    <source>
        <dbReference type="EMBL" id="AKO92292.1"/>
    </source>
</evidence>
<organism evidence="2 3">
    <name type="scientific">Priestia filamentosa</name>
    <dbReference type="NCBI Taxonomy" id="1402861"/>
    <lineage>
        <taxon>Bacteria</taxon>
        <taxon>Bacillati</taxon>
        <taxon>Bacillota</taxon>
        <taxon>Bacilli</taxon>
        <taxon>Bacillales</taxon>
        <taxon>Bacillaceae</taxon>
        <taxon>Priestia</taxon>
    </lineage>
</organism>
<evidence type="ECO:0000259" key="1">
    <source>
        <dbReference type="Pfam" id="PF01243"/>
    </source>
</evidence>